<evidence type="ECO:0000256" key="1">
    <source>
        <dbReference type="ARBA" id="ARBA00004196"/>
    </source>
</evidence>
<proteinExistence type="predicted"/>
<evidence type="ECO:0000313" key="6">
    <source>
        <dbReference type="EMBL" id="SNT38931.1"/>
    </source>
</evidence>
<dbReference type="PROSITE" id="PS51257">
    <property type="entry name" value="PROKAR_LIPOPROTEIN"/>
    <property type="match status" value="1"/>
</dbReference>
<dbReference type="Proteomes" id="UP000198393">
    <property type="component" value="Unassembled WGS sequence"/>
</dbReference>
<comment type="subcellular location">
    <subcellularLocation>
        <location evidence="1">Cell envelope</location>
    </subcellularLocation>
</comment>
<dbReference type="GO" id="GO:0030313">
    <property type="term" value="C:cell envelope"/>
    <property type="evidence" value="ECO:0007669"/>
    <property type="project" value="UniProtKB-SubCell"/>
</dbReference>
<feature type="domain" description="Thioredoxin" evidence="5">
    <location>
        <begin position="231"/>
        <end position="369"/>
    </location>
</feature>
<evidence type="ECO:0000256" key="4">
    <source>
        <dbReference type="ARBA" id="ARBA00023284"/>
    </source>
</evidence>
<dbReference type="GO" id="GO:0016491">
    <property type="term" value="F:oxidoreductase activity"/>
    <property type="evidence" value="ECO:0007669"/>
    <property type="project" value="InterPro"/>
</dbReference>
<evidence type="ECO:0000256" key="3">
    <source>
        <dbReference type="ARBA" id="ARBA00023157"/>
    </source>
</evidence>
<dbReference type="OrthoDB" id="6399635at2"/>
<sequence length="369" mass="41122">MMRFLTILGLLIGMAGCSQPSEQGVKLSGNLEQFPAGGFAYVEFIGANGVQPFDTLEVSSDGDFEEYLTIDEPAFFRLNFNGRQIITLILTGEEEHVVVNAHGNDPQGFSEVSGSYDTEYKNQIDAMMQTYRQQVQGFQQAQRQARANNDAQAFQTSQMQMMNLAKQTEAELKDLIREASPSLASFYGLQMIDATQNFAFIDSIATELQAEMPENFHVESLISQVSTKRNLAIGKMAPEIALENPDGEVIKLSSLRGKYVLIDFWAAWCRPCRAENPNVVRVYNEYGGENFEILGVSLDKTREKWLGAIAQDGLPWLHVSDLKFWRSEAAQDYQVSAIPATFLIDPDGKIIAKNLRGASLEAKLKEIFG</sequence>
<dbReference type="Gene3D" id="3.40.30.10">
    <property type="entry name" value="Glutaredoxin"/>
    <property type="match status" value="1"/>
</dbReference>
<dbReference type="RefSeq" id="WP_089358378.1">
    <property type="nucleotide sequence ID" value="NZ_FZPD01000007.1"/>
</dbReference>
<organism evidence="6 7">
    <name type="scientific">Ekhidna lutea</name>
    <dbReference type="NCBI Taxonomy" id="447679"/>
    <lineage>
        <taxon>Bacteria</taxon>
        <taxon>Pseudomonadati</taxon>
        <taxon>Bacteroidota</taxon>
        <taxon>Cytophagia</taxon>
        <taxon>Cytophagales</taxon>
        <taxon>Reichenbachiellaceae</taxon>
        <taxon>Ekhidna</taxon>
    </lineage>
</organism>
<dbReference type="CDD" id="cd02966">
    <property type="entry name" value="TlpA_like_family"/>
    <property type="match status" value="1"/>
</dbReference>
<dbReference type="EMBL" id="FZPD01000007">
    <property type="protein sequence ID" value="SNT38931.1"/>
    <property type="molecule type" value="Genomic_DNA"/>
</dbReference>
<dbReference type="PANTHER" id="PTHR42852">
    <property type="entry name" value="THIOL:DISULFIDE INTERCHANGE PROTEIN DSBE"/>
    <property type="match status" value="1"/>
</dbReference>
<dbReference type="InterPro" id="IPR000866">
    <property type="entry name" value="AhpC/TSA"/>
</dbReference>
<keyword evidence="2" id="KW-0201">Cytochrome c-type biogenesis</keyword>
<keyword evidence="4" id="KW-0676">Redox-active center</keyword>
<accession>A0A239M8G8</accession>
<dbReference type="PROSITE" id="PS51352">
    <property type="entry name" value="THIOREDOXIN_2"/>
    <property type="match status" value="1"/>
</dbReference>
<dbReference type="InterPro" id="IPR036249">
    <property type="entry name" value="Thioredoxin-like_sf"/>
</dbReference>
<reference evidence="6 7" key="1">
    <citation type="submission" date="2017-06" db="EMBL/GenBank/DDBJ databases">
        <authorList>
            <person name="Kim H.J."/>
            <person name="Triplett B.A."/>
        </authorList>
    </citation>
    <scope>NUCLEOTIDE SEQUENCE [LARGE SCALE GENOMIC DNA]</scope>
    <source>
        <strain evidence="6 7">DSM 19307</strain>
    </source>
</reference>
<evidence type="ECO:0000313" key="7">
    <source>
        <dbReference type="Proteomes" id="UP000198393"/>
    </source>
</evidence>
<dbReference type="Pfam" id="PF00578">
    <property type="entry name" value="AhpC-TSA"/>
    <property type="match status" value="1"/>
</dbReference>
<dbReference type="AlphaFoldDB" id="A0A239M8G8"/>
<dbReference type="SUPFAM" id="SSF52833">
    <property type="entry name" value="Thioredoxin-like"/>
    <property type="match status" value="1"/>
</dbReference>
<evidence type="ECO:0000256" key="2">
    <source>
        <dbReference type="ARBA" id="ARBA00022748"/>
    </source>
</evidence>
<dbReference type="InterPro" id="IPR013766">
    <property type="entry name" value="Thioredoxin_domain"/>
</dbReference>
<dbReference type="PANTHER" id="PTHR42852:SF6">
    <property type="entry name" value="THIOL:DISULFIDE INTERCHANGE PROTEIN DSBE"/>
    <property type="match status" value="1"/>
</dbReference>
<dbReference type="GO" id="GO:0016209">
    <property type="term" value="F:antioxidant activity"/>
    <property type="evidence" value="ECO:0007669"/>
    <property type="project" value="InterPro"/>
</dbReference>
<name>A0A239M8G8_EKHLU</name>
<evidence type="ECO:0000259" key="5">
    <source>
        <dbReference type="PROSITE" id="PS51352"/>
    </source>
</evidence>
<dbReference type="InterPro" id="IPR050553">
    <property type="entry name" value="Thioredoxin_ResA/DsbE_sf"/>
</dbReference>
<keyword evidence="7" id="KW-1185">Reference proteome</keyword>
<dbReference type="InterPro" id="IPR025380">
    <property type="entry name" value="DUF4369"/>
</dbReference>
<dbReference type="GO" id="GO:0017004">
    <property type="term" value="P:cytochrome complex assembly"/>
    <property type="evidence" value="ECO:0007669"/>
    <property type="project" value="UniProtKB-KW"/>
</dbReference>
<keyword evidence="3" id="KW-1015">Disulfide bond</keyword>
<protein>
    <submittedName>
        <fullName evidence="6">Peroxiredoxin</fullName>
    </submittedName>
</protein>
<dbReference type="Pfam" id="PF14289">
    <property type="entry name" value="DUF4369"/>
    <property type="match status" value="1"/>
</dbReference>
<gene>
    <name evidence="6" type="ORF">SAMN05421640_3719</name>
</gene>